<dbReference type="SUPFAM" id="SSF52540">
    <property type="entry name" value="P-loop containing nucleoside triphosphate hydrolases"/>
    <property type="match status" value="1"/>
</dbReference>
<accession>A0A0G4FMT2</accession>
<evidence type="ECO:0000256" key="13">
    <source>
        <dbReference type="SAM" id="MobiDB-lite"/>
    </source>
</evidence>
<keyword evidence="17" id="KW-1185">Reference proteome</keyword>
<comment type="similarity">
    <text evidence="1 11">Belongs to the helicase family. RecQ subfamily.</text>
</comment>
<evidence type="ECO:0000313" key="17">
    <source>
        <dbReference type="Proteomes" id="UP000041254"/>
    </source>
</evidence>
<feature type="region of interest" description="Disordered" evidence="13">
    <location>
        <begin position="792"/>
        <end position="843"/>
    </location>
</feature>
<dbReference type="Pfam" id="PF00270">
    <property type="entry name" value="DEAD"/>
    <property type="match status" value="1"/>
</dbReference>
<feature type="compositionally biased region" description="Acidic residues" evidence="13">
    <location>
        <begin position="1"/>
        <end position="27"/>
    </location>
</feature>
<dbReference type="SMART" id="SM00490">
    <property type="entry name" value="HELICc"/>
    <property type="match status" value="1"/>
</dbReference>
<feature type="region of interest" description="Disordered" evidence="13">
    <location>
        <begin position="1"/>
        <end position="35"/>
    </location>
</feature>
<dbReference type="CDD" id="cd18794">
    <property type="entry name" value="SF2_C_RecQ"/>
    <property type="match status" value="1"/>
</dbReference>
<evidence type="ECO:0000256" key="7">
    <source>
        <dbReference type="ARBA" id="ARBA00023125"/>
    </source>
</evidence>
<evidence type="ECO:0000256" key="3">
    <source>
        <dbReference type="ARBA" id="ARBA00022741"/>
    </source>
</evidence>
<keyword evidence="3 11" id="KW-0547">Nucleotide-binding</keyword>
<dbReference type="GO" id="GO:0000724">
    <property type="term" value="P:double-strand break repair via homologous recombination"/>
    <property type="evidence" value="ECO:0007669"/>
    <property type="project" value="TreeGrafter"/>
</dbReference>
<gene>
    <name evidence="16" type="ORF">Vbra_15691</name>
</gene>
<organism evidence="16 17">
    <name type="scientific">Vitrella brassicaformis (strain CCMP3155)</name>
    <dbReference type="NCBI Taxonomy" id="1169540"/>
    <lineage>
        <taxon>Eukaryota</taxon>
        <taxon>Sar</taxon>
        <taxon>Alveolata</taxon>
        <taxon>Colpodellida</taxon>
        <taxon>Vitrellaceae</taxon>
        <taxon>Vitrella</taxon>
    </lineage>
</organism>
<dbReference type="PROSITE" id="PS00690">
    <property type="entry name" value="DEAH_ATP_HELICASE"/>
    <property type="match status" value="1"/>
</dbReference>
<dbReference type="InterPro" id="IPR011545">
    <property type="entry name" value="DEAD/DEAH_box_helicase_dom"/>
</dbReference>
<dbReference type="EMBL" id="CDMY01000460">
    <property type="protein sequence ID" value="CEM14894.1"/>
    <property type="molecule type" value="Genomic_DNA"/>
</dbReference>
<evidence type="ECO:0000256" key="11">
    <source>
        <dbReference type="RuleBase" id="RU364117"/>
    </source>
</evidence>
<dbReference type="GO" id="GO:0003677">
    <property type="term" value="F:DNA binding"/>
    <property type="evidence" value="ECO:0007669"/>
    <property type="project" value="UniProtKB-KW"/>
</dbReference>
<dbReference type="NCBIfam" id="TIGR00614">
    <property type="entry name" value="recQ_fam"/>
    <property type="match status" value="1"/>
</dbReference>
<dbReference type="InterPro" id="IPR001650">
    <property type="entry name" value="Helicase_C-like"/>
</dbReference>
<dbReference type="InterPro" id="IPR010997">
    <property type="entry name" value="HRDC-like_sf"/>
</dbReference>
<proteinExistence type="inferred from homology"/>
<feature type="domain" description="Helicase ATP-binding" evidence="14">
    <location>
        <begin position="122"/>
        <end position="309"/>
    </location>
</feature>
<protein>
    <recommendedName>
        <fullName evidence="11">ATP-dependent DNA helicase</fullName>
        <ecNumber evidence="11">5.6.2.4</ecNumber>
    </recommendedName>
</protein>
<dbReference type="STRING" id="1169540.A0A0G4FMT2"/>
<dbReference type="SUPFAM" id="SSF47819">
    <property type="entry name" value="HRDC-like"/>
    <property type="match status" value="1"/>
</dbReference>
<dbReference type="EC" id="5.6.2.4" evidence="11"/>
<keyword evidence="5 11" id="KW-0347">Helicase</keyword>
<dbReference type="OrthoDB" id="10261556at2759"/>
<keyword evidence="6 11" id="KW-0067">ATP-binding</keyword>
<dbReference type="Gene3D" id="1.10.150.80">
    <property type="entry name" value="HRDC domain"/>
    <property type="match status" value="1"/>
</dbReference>
<feature type="compositionally biased region" description="Acidic residues" evidence="13">
    <location>
        <begin position="822"/>
        <end position="843"/>
    </location>
</feature>
<dbReference type="AlphaFoldDB" id="A0A0G4FMT2"/>
<dbReference type="GO" id="GO:0005737">
    <property type="term" value="C:cytoplasm"/>
    <property type="evidence" value="ECO:0007669"/>
    <property type="project" value="TreeGrafter"/>
</dbReference>
<dbReference type="FunFam" id="3.40.50.300:FF:000296">
    <property type="entry name" value="ATP-dependent DNA helicase RecQ"/>
    <property type="match status" value="1"/>
</dbReference>
<dbReference type="InterPro" id="IPR044876">
    <property type="entry name" value="HRDC_dom_sf"/>
</dbReference>
<dbReference type="PROSITE" id="PS51192">
    <property type="entry name" value="HELICASE_ATP_BIND_1"/>
    <property type="match status" value="1"/>
</dbReference>
<dbReference type="Pfam" id="PF00271">
    <property type="entry name" value="Helicase_C"/>
    <property type="match status" value="1"/>
</dbReference>
<comment type="catalytic activity">
    <reaction evidence="11">
        <text>ATP + H2O = ADP + phosphate + H(+)</text>
        <dbReference type="Rhea" id="RHEA:13065"/>
        <dbReference type="ChEBI" id="CHEBI:15377"/>
        <dbReference type="ChEBI" id="CHEBI:15378"/>
        <dbReference type="ChEBI" id="CHEBI:30616"/>
        <dbReference type="ChEBI" id="CHEBI:43474"/>
        <dbReference type="ChEBI" id="CHEBI:456216"/>
    </reaction>
</comment>
<dbReference type="PANTHER" id="PTHR13710:SF105">
    <property type="entry name" value="ATP-DEPENDENT DNA HELICASE Q1"/>
    <property type="match status" value="1"/>
</dbReference>
<dbReference type="Gene3D" id="3.40.50.300">
    <property type="entry name" value="P-loop containing nucleotide triphosphate hydrolases"/>
    <property type="match status" value="2"/>
</dbReference>
<dbReference type="InterPro" id="IPR032284">
    <property type="entry name" value="RecQ_Zn-bd"/>
</dbReference>
<evidence type="ECO:0000256" key="4">
    <source>
        <dbReference type="ARBA" id="ARBA00022801"/>
    </source>
</evidence>
<feature type="domain" description="Helicase C-terminal" evidence="15">
    <location>
        <begin position="341"/>
        <end position="499"/>
    </location>
</feature>
<comment type="subcellular location">
    <subcellularLocation>
        <location evidence="11">Nucleus</location>
    </subcellularLocation>
</comment>
<evidence type="ECO:0000256" key="8">
    <source>
        <dbReference type="ARBA" id="ARBA00023235"/>
    </source>
</evidence>
<keyword evidence="2" id="KW-0479">Metal-binding</keyword>
<sequence>MAEDDSMVDLTDEMEQQQLAEDADGADGEGTYDQGMDDLRSQVAALDAEIAVTEEELASIRSRLQQLRHERASKQSALEAYIKRKRSKCDWSSEYAWSSDVRRIADEYFGVREFRRNQLECINAILSNEDTFLIMPTGGGKSLCFQVPTLVWSSGLTLVVSPLIALMSDQVMILRSLGIGAAMMTSSSSKEENNQVRDWMKTLHGPSKGGQAALEAALRFLYVTPERVAKSKLFMSSLEKIHAAKNLSLMVVDEVHCVSQWGHSFRQDYQHLIILKRQFPSVPLLALTATATPQVVQDVQKTLEVPNSIVFKSHCNRPHLFYQVAAKPKQPDDVLQVMAGFIKQLDKTAAGIVYCLSKKDAQAVCAGLNAKDIPSAFYHADLDGADRQQVHHQWSSGAVRVVVATIAFGMGIHKDDVRFVIHHTLPKSPDNYYQESGRAGRDGRPAYCLLLYRPSDVVRHSVMVFHETTGLDLLYKMVSFCHAQECRRSMIISHFGDEGVACGGMCDVCKRPACDSSEAAASASASAVAKGGKKAKGGRGKGGEGITVGAVEDGAVCLLEMLAKVQGTETKYTLLQCATEWKKLLGKQKGALKGDIDTCQHLIVSLILEGFIKEEFSHTPYSTNSYCVITRRGTNALQRLQNGQRGVLPSHVTQGIEALSTAADTDTFFVHEVMQESSSSSAAAGSAPTDRRATQEFKTLRQQIANEIDVYAHFILSDSQIQELIRFSRGSDPLTLDALQASSILTSRRIELHGQRILHTCSRVRSGSFSAAVVPGPFPAAAAAAAAAASSAHDAIVVDDDDEQEGGKGGKKKKRRRLVKGDEDEEGEEEGHEMNDDWGEMND</sequence>
<evidence type="ECO:0000256" key="1">
    <source>
        <dbReference type="ARBA" id="ARBA00005446"/>
    </source>
</evidence>
<keyword evidence="8" id="KW-0413">Isomerase</keyword>
<dbReference type="GO" id="GO:0043138">
    <property type="term" value="F:3'-5' DNA helicase activity"/>
    <property type="evidence" value="ECO:0007669"/>
    <property type="project" value="UniProtKB-EC"/>
</dbReference>
<reference evidence="16 17" key="1">
    <citation type="submission" date="2014-11" db="EMBL/GenBank/DDBJ databases">
        <authorList>
            <person name="Zhu J."/>
            <person name="Qi W."/>
            <person name="Song R."/>
        </authorList>
    </citation>
    <scope>NUCLEOTIDE SEQUENCE [LARGE SCALE GENOMIC DNA]</scope>
</reference>
<evidence type="ECO:0000256" key="5">
    <source>
        <dbReference type="ARBA" id="ARBA00022806"/>
    </source>
</evidence>
<dbReference type="PROSITE" id="PS51194">
    <property type="entry name" value="HELICASE_CTER"/>
    <property type="match status" value="1"/>
</dbReference>
<evidence type="ECO:0000256" key="2">
    <source>
        <dbReference type="ARBA" id="ARBA00022723"/>
    </source>
</evidence>
<dbReference type="GO" id="GO:0009378">
    <property type="term" value="F:four-way junction helicase activity"/>
    <property type="evidence" value="ECO:0007669"/>
    <property type="project" value="TreeGrafter"/>
</dbReference>
<dbReference type="Pfam" id="PF16124">
    <property type="entry name" value="RecQ_Zn_bind"/>
    <property type="match status" value="1"/>
</dbReference>
<keyword evidence="4 11" id="KW-0378">Hydrolase</keyword>
<evidence type="ECO:0000259" key="14">
    <source>
        <dbReference type="PROSITE" id="PS51192"/>
    </source>
</evidence>
<dbReference type="InterPro" id="IPR014001">
    <property type="entry name" value="Helicase_ATP-bd"/>
</dbReference>
<keyword evidence="12" id="KW-0175">Coiled coil</keyword>
<evidence type="ECO:0000313" key="16">
    <source>
        <dbReference type="EMBL" id="CEM14894.1"/>
    </source>
</evidence>
<evidence type="ECO:0000256" key="12">
    <source>
        <dbReference type="SAM" id="Coils"/>
    </source>
</evidence>
<dbReference type="Proteomes" id="UP000041254">
    <property type="component" value="Unassembled WGS sequence"/>
</dbReference>
<keyword evidence="7" id="KW-0238">DNA-binding</keyword>
<dbReference type="VEuPathDB" id="CryptoDB:Vbra_15691"/>
<keyword evidence="9 11" id="KW-0539">Nucleus</keyword>
<evidence type="ECO:0000259" key="15">
    <source>
        <dbReference type="PROSITE" id="PS51194"/>
    </source>
</evidence>
<name>A0A0G4FMT2_VITBC</name>
<dbReference type="PANTHER" id="PTHR13710">
    <property type="entry name" value="DNA HELICASE RECQ FAMILY MEMBER"/>
    <property type="match status" value="1"/>
</dbReference>
<comment type="catalytic activity">
    <reaction evidence="10 11">
        <text>Couples ATP hydrolysis with the unwinding of duplex DNA by translocating in the 3'-5' direction.</text>
        <dbReference type="EC" id="5.6.2.4"/>
    </reaction>
</comment>
<dbReference type="InParanoid" id="A0A0G4FMT2"/>
<feature type="coiled-coil region" evidence="12">
    <location>
        <begin position="36"/>
        <end position="84"/>
    </location>
</feature>
<dbReference type="InterPro" id="IPR027417">
    <property type="entry name" value="P-loop_NTPase"/>
</dbReference>
<dbReference type="PhylomeDB" id="A0A0G4FMT2"/>
<evidence type="ECO:0000256" key="10">
    <source>
        <dbReference type="ARBA" id="ARBA00034617"/>
    </source>
</evidence>
<dbReference type="GO" id="GO:0005634">
    <property type="term" value="C:nucleus"/>
    <property type="evidence" value="ECO:0007669"/>
    <property type="project" value="UniProtKB-SubCell"/>
</dbReference>
<dbReference type="SMART" id="SM00487">
    <property type="entry name" value="DEXDc"/>
    <property type="match status" value="1"/>
</dbReference>
<dbReference type="GO" id="GO:0005524">
    <property type="term" value="F:ATP binding"/>
    <property type="evidence" value="ECO:0007669"/>
    <property type="project" value="UniProtKB-KW"/>
</dbReference>
<dbReference type="GO" id="GO:0005694">
    <property type="term" value="C:chromosome"/>
    <property type="evidence" value="ECO:0007669"/>
    <property type="project" value="TreeGrafter"/>
</dbReference>
<dbReference type="InterPro" id="IPR002464">
    <property type="entry name" value="DNA/RNA_helicase_DEAH_CS"/>
</dbReference>
<dbReference type="GO" id="GO:0046872">
    <property type="term" value="F:metal ion binding"/>
    <property type="evidence" value="ECO:0007669"/>
    <property type="project" value="UniProtKB-KW"/>
</dbReference>
<dbReference type="Gene3D" id="1.10.10.10">
    <property type="entry name" value="Winged helix-like DNA-binding domain superfamily/Winged helix DNA-binding domain"/>
    <property type="match status" value="1"/>
</dbReference>
<evidence type="ECO:0000256" key="9">
    <source>
        <dbReference type="ARBA" id="ARBA00023242"/>
    </source>
</evidence>
<evidence type="ECO:0000256" key="6">
    <source>
        <dbReference type="ARBA" id="ARBA00022840"/>
    </source>
</evidence>
<feature type="compositionally biased region" description="Basic residues" evidence="13">
    <location>
        <begin position="809"/>
        <end position="818"/>
    </location>
</feature>
<dbReference type="GO" id="GO:0016887">
    <property type="term" value="F:ATP hydrolysis activity"/>
    <property type="evidence" value="ECO:0007669"/>
    <property type="project" value="RHEA"/>
</dbReference>
<dbReference type="InterPro" id="IPR004589">
    <property type="entry name" value="DNA_helicase_ATP-dep_RecQ"/>
</dbReference>
<dbReference type="InterPro" id="IPR036388">
    <property type="entry name" value="WH-like_DNA-bd_sf"/>
</dbReference>